<feature type="transmembrane region" description="Helical" evidence="1">
    <location>
        <begin position="34"/>
        <end position="52"/>
    </location>
</feature>
<sequence length="53" mass="5996">MDQNKTNNLILAGAIISIIGSVISVFLIGYMFYINILFGWLFSIFGAIFKIFF</sequence>
<reference evidence="2 3" key="2">
    <citation type="journal article" date="2012" name="J. Bacteriol.">
        <title>Complete Genome Sequences of Mycoplasma leachii Strain PG50T and the Pathogenic Mycoplasma mycoides subsp. mycoides Small Colony Biotype Strain Gladysdale.</title>
        <authorList>
            <person name="Wise K.S."/>
            <person name="Calcutt M.J."/>
            <person name="Foecking M.F."/>
            <person name="Madupu R."/>
            <person name="Deboy R.T."/>
            <person name="Roske K."/>
            <person name="Hvinden M.L."/>
            <person name="Martin T.R."/>
            <person name="Durkin A.S."/>
            <person name="Glass J.I."/>
            <person name="Methe B.A."/>
        </authorList>
    </citation>
    <scope>NUCLEOTIDE SEQUENCE [LARGE SCALE GENOMIC DNA]</scope>
    <source>
        <strain evidence="3">DSM 21131 / NCTC 10133 / N29 / PG50</strain>
    </source>
</reference>
<dbReference type="Proteomes" id="UP000008712">
    <property type="component" value="Chromosome"/>
</dbReference>
<proteinExistence type="predicted"/>
<reference evidence="3" key="1">
    <citation type="submission" date="2010-07" db="EMBL/GenBank/DDBJ databases">
        <title>Genome sequence of Mycoplasma leachii PG50 MU clone A8.</title>
        <authorList>
            <person name="Wise K."/>
            <person name="Calcutt M.J."/>
            <person name="Foecking M.F."/>
            <person name="Madupu R."/>
            <person name="DeBoy R.T."/>
            <person name="Roske K."/>
            <person name="Martin T.R."/>
            <person name="Hvinden M.L."/>
            <person name="Durkin A.S."/>
            <person name="Glass J."/>
            <person name="Methe B.A."/>
        </authorList>
    </citation>
    <scope>NUCLEOTIDE SEQUENCE [LARGE SCALE GENOMIC DNA]</scope>
    <source>
        <strain evidence="3">DSM 21131 / NCTC 10133 / N29 / PG50</strain>
    </source>
</reference>
<feature type="transmembrane region" description="Helical" evidence="1">
    <location>
        <begin position="9"/>
        <end position="28"/>
    </location>
</feature>
<evidence type="ECO:0000313" key="3">
    <source>
        <dbReference type="Proteomes" id="UP000008712"/>
    </source>
</evidence>
<keyword evidence="3" id="KW-1185">Reference proteome</keyword>
<organism evidence="2 3">
    <name type="scientific">Mycoplasma leachii (strain DSM 21131 / NCTC 10133 / N29 / PG50)</name>
    <dbReference type="NCBI Taxonomy" id="880447"/>
    <lineage>
        <taxon>Bacteria</taxon>
        <taxon>Bacillati</taxon>
        <taxon>Mycoplasmatota</taxon>
        <taxon>Mollicutes</taxon>
        <taxon>Mycoplasmataceae</taxon>
        <taxon>Mycoplasma</taxon>
    </lineage>
</organism>
<keyword evidence="1" id="KW-0812">Transmembrane</keyword>
<accession>E4PUW9</accession>
<dbReference type="EMBL" id="CP002108">
    <property type="protein sequence ID" value="ADR24045.1"/>
    <property type="molecule type" value="Genomic_DNA"/>
</dbReference>
<dbReference type="RefSeq" id="WP_013447970.1">
    <property type="nucleotide sequence ID" value="NC_014751.1"/>
</dbReference>
<evidence type="ECO:0000256" key="1">
    <source>
        <dbReference type="SAM" id="Phobius"/>
    </source>
</evidence>
<name>E4PUW9_MYCLG</name>
<keyword evidence="1" id="KW-0472">Membrane</keyword>
<protein>
    <submittedName>
        <fullName evidence="2">Uncharacterized protein</fullName>
    </submittedName>
</protein>
<keyword evidence="1" id="KW-1133">Transmembrane helix</keyword>
<evidence type="ECO:0000313" key="2">
    <source>
        <dbReference type="EMBL" id="ADR24045.1"/>
    </source>
</evidence>
<dbReference type="HOGENOM" id="CLU_212720_0_0_14"/>
<gene>
    <name evidence="2" type="ordered locus">MSB_A0722</name>
</gene>
<dbReference type="KEGG" id="mlc:MSB_A0722"/>
<dbReference type="AlphaFoldDB" id="E4PUW9"/>